<evidence type="ECO:0000313" key="2">
    <source>
        <dbReference type="EMBL" id="MBY5956902.1"/>
    </source>
</evidence>
<dbReference type="AlphaFoldDB" id="A0A953HJK3"/>
<gene>
    <name evidence="2" type="ORF">KUV50_02065</name>
</gene>
<proteinExistence type="predicted"/>
<dbReference type="Gene3D" id="1.20.1260.100">
    <property type="entry name" value="TspO/MBR protein"/>
    <property type="match status" value="1"/>
</dbReference>
<evidence type="ECO:0008006" key="4">
    <source>
        <dbReference type="Google" id="ProtNLM"/>
    </source>
</evidence>
<name>A0A953HJK3_9BACT</name>
<organism evidence="2 3">
    <name type="scientific">Membranihabitans marinus</name>
    <dbReference type="NCBI Taxonomy" id="1227546"/>
    <lineage>
        <taxon>Bacteria</taxon>
        <taxon>Pseudomonadati</taxon>
        <taxon>Bacteroidota</taxon>
        <taxon>Saprospiria</taxon>
        <taxon>Saprospirales</taxon>
        <taxon>Saprospiraceae</taxon>
        <taxon>Membranihabitans</taxon>
    </lineage>
</organism>
<protein>
    <recommendedName>
        <fullName evidence="4">Tryptophan-rich sensory protein</fullName>
    </recommendedName>
</protein>
<keyword evidence="3" id="KW-1185">Reference proteome</keyword>
<feature type="transmembrane region" description="Helical" evidence="1">
    <location>
        <begin position="7"/>
        <end position="28"/>
    </location>
</feature>
<dbReference type="PANTHER" id="PTHR33802:SF1">
    <property type="entry name" value="XK-RELATED PROTEIN"/>
    <property type="match status" value="1"/>
</dbReference>
<feature type="transmembrane region" description="Helical" evidence="1">
    <location>
        <begin position="107"/>
        <end position="127"/>
    </location>
</feature>
<feature type="transmembrane region" description="Helical" evidence="1">
    <location>
        <begin position="180"/>
        <end position="198"/>
    </location>
</feature>
<feature type="transmembrane region" description="Helical" evidence="1">
    <location>
        <begin position="139"/>
        <end position="168"/>
    </location>
</feature>
<evidence type="ECO:0000313" key="3">
    <source>
        <dbReference type="Proteomes" id="UP000753961"/>
    </source>
</evidence>
<feature type="transmembrane region" description="Helical" evidence="1">
    <location>
        <begin position="205"/>
        <end position="222"/>
    </location>
</feature>
<keyword evidence="1" id="KW-1133">Transmembrane helix</keyword>
<evidence type="ECO:0000256" key="1">
    <source>
        <dbReference type="SAM" id="Phobius"/>
    </source>
</evidence>
<dbReference type="RefSeq" id="WP_222578419.1">
    <property type="nucleotide sequence ID" value="NZ_JAHVHU010000002.1"/>
</dbReference>
<feature type="transmembrane region" description="Helical" evidence="1">
    <location>
        <begin position="228"/>
        <end position="248"/>
    </location>
</feature>
<keyword evidence="1" id="KW-0472">Membrane</keyword>
<accession>A0A953HJK3</accession>
<dbReference type="EMBL" id="JAHVHU010000002">
    <property type="protein sequence ID" value="MBY5956902.1"/>
    <property type="molecule type" value="Genomic_DNA"/>
</dbReference>
<keyword evidence="1" id="KW-0812">Transmembrane</keyword>
<dbReference type="InterPro" id="IPR038330">
    <property type="entry name" value="TspO/MBR-related_sf"/>
</dbReference>
<comment type="caution">
    <text evidence="2">The sequence shown here is derived from an EMBL/GenBank/DDBJ whole genome shotgun (WGS) entry which is preliminary data.</text>
</comment>
<feature type="transmembrane region" description="Helical" evidence="1">
    <location>
        <begin position="48"/>
        <end position="69"/>
    </location>
</feature>
<dbReference type="Proteomes" id="UP000753961">
    <property type="component" value="Unassembled WGS sequence"/>
</dbReference>
<dbReference type="PANTHER" id="PTHR33802">
    <property type="entry name" value="SI:CH211-161H7.5-RELATED"/>
    <property type="match status" value="1"/>
</dbReference>
<sequence>MKKTLQIANSIAFVLMLIVNYLSNTGFFNHQTIAEVSRQNQSLITPAGYTFAIWGVIYLLLAGFVIYQSRSLIYPNAKDDFVLKVGGWFVLSCLANIGWIVTWLYGYTLISVIVMLILLYSLIQIIIHNQMELYDAPLSVIAFLWWPFVVYTGWITVATIVNIAAYLVKINWGGWGVQPEVWTIIMILAAVLINTMAIRTRNLREFATVGVWSLIGIAVANWGTNLSIQYTAIGSAIVLFILISLQAYRNFDTNPVTKLWNGEIR</sequence>
<reference evidence="2" key="1">
    <citation type="submission" date="2021-06" db="EMBL/GenBank/DDBJ databases">
        <title>44 bacteria genomes isolated from Dapeng, Shenzhen.</title>
        <authorList>
            <person name="Zheng W."/>
            <person name="Yu S."/>
            <person name="Huang Y."/>
        </authorList>
    </citation>
    <scope>NUCLEOTIDE SEQUENCE</scope>
    <source>
        <strain evidence="2">DP5N28-2</strain>
    </source>
</reference>
<feature type="transmembrane region" description="Helical" evidence="1">
    <location>
        <begin position="81"/>
        <end position="101"/>
    </location>
</feature>